<dbReference type="PANTHER" id="PTHR36150">
    <property type="entry name" value="DNA GYRASE INHIBITOR YACG"/>
    <property type="match status" value="1"/>
</dbReference>
<proteinExistence type="inferred from homology"/>
<evidence type="ECO:0000256" key="2">
    <source>
        <dbReference type="ARBA" id="ARBA00022833"/>
    </source>
</evidence>
<dbReference type="AlphaFoldDB" id="A0A7V2SY07"/>
<dbReference type="Gene3D" id="3.30.50.10">
    <property type="entry name" value="Erythroid Transcription Factor GATA-1, subunit A"/>
    <property type="match status" value="1"/>
</dbReference>
<dbReference type="InterPro" id="IPR013088">
    <property type="entry name" value="Znf_NHR/GATA"/>
</dbReference>
<dbReference type="InterPro" id="IPR005584">
    <property type="entry name" value="DNA_gyrase_inhibitor_YacG"/>
</dbReference>
<dbReference type="GO" id="GO:0006355">
    <property type="term" value="P:regulation of DNA-templated transcription"/>
    <property type="evidence" value="ECO:0007669"/>
    <property type="project" value="InterPro"/>
</dbReference>
<sequence>MKESNTPRCPICKRPVDFAKSPYRPFCSKRCKMIDLGSWFKEDYRIMGEDLDSELVYNQASNQDREG</sequence>
<protein>
    <submittedName>
        <fullName evidence="3">DNA gyrase inhibitor YacG</fullName>
    </submittedName>
</protein>
<dbReference type="PANTHER" id="PTHR36150:SF1">
    <property type="entry name" value="DNA GYRASE INHIBITOR YACG"/>
    <property type="match status" value="1"/>
</dbReference>
<dbReference type="Pfam" id="PF03884">
    <property type="entry name" value="YacG"/>
    <property type="match status" value="1"/>
</dbReference>
<reference evidence="3" key="1">
    <citation type="journal article" date="2020" name="mSystems">
        <title>Genome- and Community-Level Interaction Insights into Carbon Utilization and Element Cycling Functions of Hydrothermarchaeota in Hydrothermal Sediment.</title>
        <authorList>
            <person name="Zhou Z."/>
            <person name="Liu Y."/>
            <person name="Xu W."/>
            <person name="Pan J."/>
            <person name="Luo Z.H."/>
            <person name="Li M."/>
        </authorList>
    </citation>
    <scope>NUCLEOTIDE SEQUENCE [LARGE SCALE GENOMIC DNA]</scope>
    <source>
        <strain evidence="3">HyVt-503</strain>
    </source>
</reference>
<keyword evidence="2" id="KW-0862">Zinc</keyword>
<dbReference type="SUPFAM" id="SSF57716">
    <property type="entry name" value="Glucocorticoid receptor-like (DNA-binding domain)"/>
    <property type="match status" value="1"/>
</dbReference>
<evidence type="ECO:0000256" key="1">
    <source>
        <dbReference type="ARBA" id="ARBA00022723"/>
    </source>
</evidence>
<dbReference type="Proteomes" id="UP000885797">
    <property type="component" value="Unassembled WGS sequence"/>
</dbReference>
<keyword evidence="1" id="KW-0479">Metal-binding</keyword>
<dbReference type="EMBL" id="DRND01000036">
    <property type="protein sequence ID" value="HFC46322.1"/>
    <property type="molecule type" value="Genomic_DNA"/>
</dbReference>
<gene>
    <name evidence="3" type="primary">yacG</name>
    <name evidence="3" type="ORF">ENJ63_00395</name>
</gene>
<feature type="non-terminal residue" evidence="3">
    <location>
        <position position="67"/>
    </location>
</feature>
<dbReference type="HAMAP" id="MF_00649">
    <property type="entry name" value="DNA_gyrase_inhibitor_YacG"/>
    <property type="match status" value="1"/>
</dbReference>
<name>A0A7V2SY07_9BACT</name>
<dbReference type="GO" id="GO:0008270">
    <property type="term" value="F:zinc ion binding"/>
    <property type="evidence" value="ECO:0007669"/>
    <property type="project" value="InterPro"/>
</dbReference>
<organism evidence="3">
    <name type="scientific">Dissulfuribacter thermophilus</name>
    <dbReference type="NCBI Taxonomy" id="1156395"/>
    <lineage>
        <taxon>Bacteria</taxon>
        <taxon>Pseudomonadati</taxon>
        <taxon>Thermodesulfobacteriota</taxon>
        <taxon>Dissulfuribacteria</taxon>
        <taxon>Dissulfuribacterales</taxon>
        <taxon>Dissulfuribacteraceae</taxon>
        <taxon>Dissulfuribacter</taxon>
    </lineage>
</organism>
<evidence type="ECO:0000313" key="3">
    <source>
        <dbReference type="EMBL" id="HFC46322.1"/>
    </source>
</evidence>
<comment type="caution">
    <text evidence="3">The sequence shown here is derived from an EMBL/GenBank/DDBJ whole genome shotgun (WGS) entry which is preliminary data.</text>
</comment>
<accession>A0A7V2SY07</accession>